<dbReference type="OrthoDB" id="498141at2759"/>
<evidence type="ECO:0000313" key="2">
    <source>
        <dbReference type="EMBL" id="ACO67117.1"/>
    </source>
</evidence>
<dbReference type="AlphaFoldDB" id="C1EFM9"/>
<keyword evidence="3" id="KW-1185">Reference proteome</keyword>
<dbReference type="OMA" id="FQFFTTH"/>
<dbReference type="GO" id="GO:0005737">
    <property type="term" value="C:cytoplasm"/>
    <property type="evidence" value="ECO:0007669"/>
    <property type="project" value="TreeGrafter"/>
</dbReference>
<sequence length="1039" mass="109002">MGDAVAQVRAAIGALYGADVARQKEANEFLVQHVSTDAAWSTSLALVADDPSNPPDVQYFGANMMYGKVKGDWGKLPEPHRGPFVQAVSGALTTLLQRPASVLAARRLCMVMAATSVRSGGEATDALVQQALDFAQRGFASGAVEGVTLALEIQAAVADEVGDQRFDVKTALACALVPRIVEVLATSERVLEASVGGNQSSLAGLRSAALHAALAWLRMDSGGGGGCVLSPGQLAQSRRGLVVGALEAMAAEDSAVADAATEFFIAVVQPGAPESSPAEEAAAITGIVQGLLSHGERVLAARDRVATEDLARNVCKVATALCERDANAAAGAAAWDPNAPAAAPSPEFLSLTETVLRLTESHERPVMEAAADYFLMLNTVPTSQRHPSAGEPLFRRLASACLNKAELPADFTSWEEADEDRDTFVRFREQILADLLDNCQAQMRSGYLAEVGAALGAASSWQRAEACVFAARVVASPLRRDILEPSTMAGGPDAEAERSSAMLEQLLGTVGEAGRAASAAGDAGFAAIAGSNVFGSHPVVVESTARMIGAYAPWLGGTVRGHARQETVLMYLLCALRVPAAFRHASHAFRSVCARCAKRLNDANTVASLLDSVQKTLPAAPPKTAESSDGKKDDDDDRSAVIEGIARVIASMPDPTAAADFAKRLAAPVAARAREHMNAAANLAQARLDLLGAEVRLIAAAVRFLEFANLVDVRGVIVEHPAIATLSAAWPTLSALNAEPWRSAPEVVDALCEVYTRCLLCAKTMAAPLLPHLLEALRDAFVAHRHPSCLDALAVAVEVFSAPDPTQPGASRVRDPNTAESFANALLACAQAAHASLSQSPIAEQADVARATFELANKYALFAPDVLLSSPALQPLMGAALVAIGTNERDVVRAALGMLSALIEPGRKAGSTATWQNGRVVVDAWVTSAGGGDALVRALLSAGGNNCPRHLLRPVAQLLHAVRGRYGQITDAWLSSAVTDPSFPSPNDPCDDDARRVFCELATRTGDPLPPQRWSAMVVDFFQICRREADKDALLAHQM</sequence>
<dbReference type="InterPro" id="IPR051345">
    <property type="entry name" value="Importin_beta-like_NTR"/>
</dbReference>
<dbReference type="GeneID" id="8248788"/>
<dbReference type="PANTHER" id="PTHR12363">
    <property type="entry name" value="TRANSPORTIN 3 AND IMPORTIN 13"/>
    <property type="match status" value="1"/>
</dbReference>
<dbReference type="RefSeq" id="XP_002505859.1">
    <property type="nucleotide sequence ID" value="XM_002505813.1"/>
</dbReference>
<dbReference type="FunCoup" id="C1EFM9">
    <property type="interactions" value="2016"/>
</dbReference>
<name>C1EFM9_MICCC</name>
<accession>C1EFM9</accession>
<dbReference type="STRING" id="296587.C1EFM9"/>
<organism evidence="2 3">
    <name type="scientific">Micromonas commoda (strain RCC299 / NOUM17 / CCMP2709)</name>
    <name type="common">Picoplanktonic green alga</name>
    <dbReference type="NCBI Taxonomy" id="296587"/>
    <lineage>
        <taxon>Eukaryota</taxon>
        <taxon>Viridiplantae</taxon>
        <taxon>Chlorophyta</taxon>
        <taxon>Mamiellophyceae</taxon>
        <taxon>Mamiellales</taxon>
        <taxon>Mamiellaceae</taxon>
        <taxon>Micromonas</taxon>
    </lineage>
</organism>
<dbReference type="SUPFAM" id="SSF48371">
    <property type="entry name" value="ARM repeat"/>
    <property type="match status" value="1"/>
</dbReference>
<dbReference type="eggNOG" id="KOG2022">
    <property type="taxonomic scope" value="Eukaryota"/>
</dbReference>
<dbReference type="InParanoid" id="C1EFM9"/>
<evidence type="ECO:0008006" key="4">
    <source>
        <dbReference type="Google" id="ProtNLM"/>
    </source>
</evidence>
<dbReference type="PANTHER" id="PTHR12363:SF54">
    <property type="entry name" value="NUCLEAR TRANSPORT RECEPTOR"/>
    <property type="match status" value="1"/>
</dbReference>
<feature type="region of interest" description="Disordered" evidence="1">
    <location>
        <begin position="618"/>
        <end position="637"/>
    </location>
</feature>
<dbReference type="EMBL" id="CP001331">
    <property type="protein sequence ID" value="ACO67117.1"/>
    <property type="molecule type" value="Genomic_DNA"/>
</dbReference>
<gene>
    <name evidence="2" type="ORF">MICPUN_63848</name>
</gene>
<evidence type="ECO:0000313" key="3">
    <source>
        <dbReference type="Proteomes" id="UP000002009"/>
    </source>
</evidence>
<dbReference type="KEGG" id="mis:MICPUN_63848"/>
<dbReference type="GO" id="GO:0006606">
    <property type="term" value="P:protein import into nucleus"/>
    <property type="evidence" value="ECO:0007669"/>
    <property type="project" value="TreeGrafter"/>
</dbReference>
<dbReference type="Gene3D" id="1.25.10.10">
    <property type="entry name" value="Leucine-rich Repeat Variant"/>
    <property type="match status" value="1"/>
</dbReference>
<dbReference type="InterPro" id="IPR016024">
    <property type="entry name" value="ARM-type_fold"/>
</dbReference>
<reference evidence="2 3" key="1">
    <citation type="journal article" date="2009" name="Science">
        <title>Green evolution and dynamic adaptations revealed by genomes of the marine picoeukaryotes Micromonas.</title>
        <authorList>
            <person name="Worden A.Z."/>
            <person name="Lee J.H."/>
            <person name="Mock T."/>
            <person name="Rouze P."/>
            <person name="Simmons M.P."/>
            <person name="Aerts A.L."/>
            <person name="Allen A.E."/>
            <person name="Cuvelier M.L."/>
            <person name="Derelle E."/>
            <person name="Everett M.V."/>
            <person name="Foulon E."/>
            <person name="Grimwood J."/>
            <person name="Gundlach H."/>
            <person name="Henrissat B."/>
            <person name="Napoli C."/>
            <person name="McDonald S.M."/>
            <person name="Parker M.S."/>
            <person name="Rombauts S."/>
            <person name="Salamov A."/>
            <person name="Von Dassow P."/>
            <person name="Badger J.H."/>
            <person name="Coutinho P.M."/>
            <person name="Demir E."/>
            <person name="Dubchak I."/>
            <person name="Gentemann C."/>
            <person name="Eikrem W."/>
            <person name="Gready J.E."/>
            <person name="John U."/>
            <person name="Lanier W."/>
            <person name="Lindquist E.A."/>
            <person name="Lucas S."/>
            <person name="Mayer K.F."/>
            <person name="Moreau H."/>
            <person name="Not F."/>
            <person name="Otillar R."/>
            <person name="Panaud O."/>
            <person name="Pangilinan J."/>
            <person name="Paulsen I."/>
            <person name="Piegu B."/>
            <person name="Poliakov A."/>
            <person name="Robbens S."/>
            <person name="Schmutz J."/>
            <person name="Toulza E."/>
            <person name="Wyss T."/>
            <person name="Zelensky A."/>
            <person name="Zhou K."/>
            <person name="Armbrust E.V."/>
            <person name="Bhattacharya D."/>
            <person name="Goodenough U.W."/>
            <person name="Van de Peer Y."/>
            <person name="Grigoriev I.V."/>
        </authorList>
    </citation>
    <scope>NUCLEOTIDE SEQUENCE [LARGE SCALE GENOMIC DNA]</scope>
    <source>
        <strain evidence="3">RCC299 / NOUM17</strain>
    </source>
</reference>
<protein>
    <recommendedName>
        <fullName evidence="4">Importin N-terminal domain-containing protein</fullName>
    </recommendedName>
</protein>
<proteinExistence type="predicted"/>
<dbReference type="InterPro" id="IPR011989">
    <property type="entry name" value="ARM-like"/>
</dbReference>
<evidence type="ECO:0000256" key="1">
    <source>
        <dbReference type="SAM" id="MobiDB-lite"/>
    </source>
</evidence>
<dbReference type="Proteomes" id="UP000002009">
    <property type="component" value="Chromosome 13"/>
</dbReference>